<protein>
    <submittedName>
        <fullName evidence="2">Uncharacterized protein</fullName>
    </submittedName>
</protein>
<keyword evidence="1" id="KW-0472">Membrane</keyword>
<feature type="transmembrane region" description="Helical" evidence="1">
    <location>
        <begin position="12"/>
        <end position="34"/>
    </location>
</feature>
<dbReference type="PANTHER" id="PTHR22909">
    <property type="entry name" value="GOLGI INTEGRAL MEMBRANE PROTEIN 4"/>
    <property type="match status" value="1"/>
</dbReference>
<dbReference type="AlphaFoldDB" id="A0AB34I2L7"/>
<dbReference type="GO" id="GO:0000139">
    <property type="term" value="C:Golgi membrane"/>
    <property type="evidence" value="ECO:0007669"/>
    <property type="project" value="InterPro"/>
</dbReference>
<dbReference type="Proteomes" id="UP001159641">
    <property type="component" value="Unassembled WGS sequence"/>
</dbReference>
<evidence type="ECO:0000313" key="2">
    <source>
        <dbReference type="EMBL" id="KAJ8797709.1"/>
    </source>
</evidence>
<dbReference type="EMBL" id="JAIQCJ010000162">
    <property type="protein sequence ID" value="KAJ8797709.1"/>
    <property type="molecule type" value="Genomic_DNA"/>
</dbReference>
<evidence type="ECO:0000313" key="3">
    <source>
        <dbReference type="Proteomes" id="UP001159641"/>
    </source>
</evidence>
<keyword evidence="1" id="KW-0812">Transmembrane</keyword>
<organism evidence="2 3">
    <name type="scientific">Eschrichtius robustus</name>
    <name type="common">California gray whale</name>
    <name type="synonym">Eschrichtius gibbosus</name>
    <dbReference type="NCBI Taxonomy" id="9764"/>
    <lineage>
        <taxon>Eukaryota</taxon>
        <taxon>Metazoa</taxon>
        <taxon>Chordata</taxon>
        <taxon>Craniata</taxon>
        <taxon>Vertebrata</taxon>
        <taxon>Euteleostomi</taxon>
        <taxon>Mammalia</taxon>
        <taxon>Eutheria</taxon>
        <taxon>Laurasiatheria</taxon>
        <taxon>Artiodactyla</taxon>
        <taxon>Whippomorpha</taxon>
        <taxon>Cetacea</taxon>
        <taxon>Mysticeti</taxon>
        <taxon>Eschrichtiidae</taxon>
        <taxon>Eschrichtius</taxon>
    </lineage>
</organism>
<proteinExistence type="predicted"/>
<comment type="caution">
    <text evidence="2">The sequence shown here is derived from an EMBL/GenBank/DDBJ whole genome shotgun (WGS) entry which is preliminary data.</text>
</comment>
<accession>A0AB34I2L7</accession>
<reference evidence="2 3" key="1">
    <citation type="submission" date="2022-11" db="EMBL/GenBank/DDBJ databases">
        <title>Whole genome sequence of Eschrichtius robustus ER-17-0199.</title>
        <authorList>
            <person name="Bruniche-Olsen A."/>
            <person name="Black A.N."/>
            <person name="Fields C.J."/>
            <person name="Walden K."/>
            <person name="Dewoody J.A."/>
        </authorList>
    </citation>
    <scope>NUCLEOTIDE SEQUENCE [LARGE SCALE GENOMIC DNA]</scope>
    <source>
        <strain evidence="2">ER-17-0199</strain>
        <tissue evidence="2">Blubber</tissue>
    </source>
</reference>
<keyword evidence="1" id="KW-1133">Transmembrane helix</keyword>
<gene>
    <name evidence="2" type="ORF">J1605_017135</name>
</gene>
<sequence length="159" mass="17548">MGNGMCSRKQKRIFQTLLLLTVVFGFLYGAMLYYELQTQLRKAEAVALKYQQHQESLSAQLQEMLDVLEKSTLLFTILQLSTVSSMFTVSLSASRALKDGGRLHRVGSQGNKSDSQCGELGFTTLSISLQHIVLDPKLAAWAVPSLQMILSQTPPQPGV</sequence>
<keyword evidence="3" id="KW-1185">Reference proteome</keyword>
<evidence type="ECO:0000256" key="1">
    <source>
        <dbReference type="SAM" id="Phobius"/>
    </source>
</evidence>
<dbReference type="PANTHER" id="PTHR22909:SF22">
    <property type="entry name" value="GOLGI INTEGRAL MEMBRANE PROTEIN 4"/>
    <property type="match status" value="1"/>
</dbReference>
<name>A0AB34I2L7_ESCRO</name>
<dbReference type="InterPro" id="IPR042336">
    <property type="entry name" value="GOLIM4"/>
</dbReference>